<dbReference type="InterPro" id="IPR036250">
    <property type="entry name" value="AcylCo_DH-like_C"/>
</dbReference>
<organism evidence="1 2">
    <name type="scientific">Rhodovulum sulfidophilum</name>
    <name type="common">Rhodobacter sulfidophilus</name>
    <dbReference type="NCBI Taxonomy" id="35806"/>
    <lineage>
        <taxon>Bacteria</taxon>
        <taxon>Pseudomonadati</taxon>
        <taxon>Pseudomonadota</taxon>
        <taxon>Alphaproteobacteria</taxon>
        <taxon>Rhodobacterales</taxon>
        <taxon>Paracoccaceae</taxon>
        <taxon>Rhodovulum</taxon>
    </lineage>
</organism>
<dbReference type="SUPFAM" id="SSF47203">
    <property type="entry name" value="Acyl-CoA dehydrogenase C-terminal domain-like"/>
    <property type="match status" value="1"/>
</dbReference>
<dbReference type="Gene3D" id="1.20.140.10">
    <property type="entry name" value="Butyryl-CoA Dehydrogenase, subunit A, domain 3"/>
    <property type="match status" value="1"/>
</dbReference>
<dbReference type="GO" id="GO:0016627">
    <property type="term" value="F:oxidoreductase activity, acting on the CH-CH group of donors"/>
    <property type="evidence" value="ECO:0007669"/>
    <property type="project" value="InterPro"/>
</dbReference>
<dbReference type="Gene3D" id="1.10.540.10">
    <property type="entry name" value="Acyl-CoA dehydrogenase/oxidase, N-terminal domain"/>
    <property type="match status" value="1"/>
</dbReference>
<dbReference type="InterPro" id="IPR046373">
    <property type="entry name" value="Acyl-CoA_Oxase/DH_mid-dom_sf"/>
</dbReference>
<comment type="caution">
    <text evidence="1">The sequence shown here is derived from an EMBL/GenBank/DDBJ whole genome shotgun (WGS) entry which is preliminary data.</text>
</comment>
<dbReference type="Gene3D" id="2.40.110.10">
    <property type="entry name" value="Butyryl-CoA Dehydrogenase, subunit A, domain 2"/>
    <property type="match status" value="1"/>
</dbReference>
<evidence type="ECO:0000313" key="2">
    <source>
        <dbReference type="Proteomes" id="UP000249185"/>
    </source>
</evidence>
<gene>
    <name evidence="1" type="ORF">DI556_20080</name>
</gene>
<sequence>MNRPDTRGILGATSAALARVAARAAAADAGERDLSEDIADLRRCGLLDRLSHPSDPKAAVTLLRRLGRANLSVGRLAEGHMNALRLIALYGDADQRRRHRADAAKGVLYGVWGADDERPARIEKMEGRRVVLAGGKRFASGLGLVDRSIVSVGGLDGTRLAVVAATDGTRADAGAWRMSGMRATASGTFNLDGLEGELLGAPGDYETEPRFEGGVWRYAALHVGALEAMAEAARQAIRKDQREAQLRRLARLVASAHAARLMVEAAAAAVEAEDARPETVALSLLAREFVETSCLEGIAMVDRALGTRAFATGAAVERIRRDLQLFLRQADLDGKLVRAGALVCQANAPIGEAWGREAPE</sequence>
<dbReference type="EMBL" id="QFPW01000024">
    <property type="protein sequence ID" value="PZQ46517.1"/>
    <property type="molecule type" value="Genomic_DNA"/>
</dbReference>
<dbReference type="GO" id="GO:0050660">
    <property type="term" value="F:flavin adenine dinucleotide binding"/>
    <property type="evidence" value="ECO:0007669"/>
    <property type="project" value="InterPro"/>
</dbReference>
<evidence type="ECO:0000313" key="1">
    <source>
        <dbReference type="EMBL" id="PZQ46517.1"/>
    </source>
</evidence>
<proteinExistence type="predicted"/>
<dbReference type="InterPro" id="IPR009100">
    <property type="entry name" value="AcylCoA_DH/oxidase_NM_dom_sf"/>
</dbReference>
<dbReference type="SUPFAM" id="SSF56645">
    <property type="entry name" value="Acyl-CoA dehydrogenase NM domain-like"/>
    <property type="match status" value="1"/>
</dbReference>
<accession>A0A2W5PP71</accession>
<reference evidence="1 2" key="1">
    <citation type="submission" date="2017-08" db="EMBL/GenBank/DDBJ databases">
        <title>Infants hospitalized years apart are colonized by the same room-sourced microbial strains.</title>
        <authorList>
            <person name="Brooks B."/>
            <person name="Olm M.R."/>
            <person name="Firek B.A."/>
            <person name="Baker R."/>
            <person name="Thomas B.C."/>
            <person name="Morowitz M.J."/>
            <person name="Banfield J.F."/>
        </authorList>
    </citation>
    <scope>NUCLEOTIDE SEQUENCE [LARGE SCALE GENOMIC DNA]</scope>
    <source>
        <strain evidence="1">S2_005_002_R2_34</strain>
    </source>
</reference>
<dbReference type="InterPro" id="IPR037069">
    <property type="entry name" value="AcylCoA_DH/ox_N_sf"/>
</dbReference>
<name>A0A2W5PP71_RHOSU</name>
<protein>
    <submittedName>
        <fullName evidence="1">Cyclic nucleotide-binding protein</fullName>
    </submittedName>
</protein>
<dbReference type="Proteomes" id="UP000249185">
    <property type="component" value="Unassembled WGS sequence"/>
</dbReference>
<dbReference type="AlphaFoldDB" id="A0A2W5PP71"/>